<sequence length="103" mass="11589">MAKASSSKYIRLPGLILWGVASPLTSIFLFGAVYFGTINQVTELPFTQALEFSFSAFIRKTSPISEICNCQFFEISQNYLGYLLFAYAIAVIIQGINFRRENL</sequence>
<keyword evidence="1" id="KW-0812">Transmembrane</keyword>
<protein>
    <submittedName>
        <fullName evidence="2">Uncharacterized protein</fullName>
    </submittedName>
</protein>
<dbReference type="EMBL" id="FWYF01000005">
    <property type="protein sequence ID" value="SMD38562.1"/>
    <property type="molecule type" value="Genomic_DNA"/>
</dbReference>
<keyword evidence="3" id="KW-1185">Reference proteome</keyword>
<dbReference type="AlphaFoldDB" id="A0A1W2GQ55"/>
<gene>
    <name evidence="2" type="ORF">SAMN04488029_3806</name>
</gene>
<feature type="transmembrane region" description="Helical" evidence="1">
    <location>
        <begin position="12"/>
        <end position="35"/>
    </location>
</feature>
<evidence type="ECO:0000313" key="3">
    <source>
        <dbReference type="Proteomes" id="UP000192472"/>
    </source>
</evidence>
<evidence type="ECO:0000256" key="1">
    <source>
        <dbReference type="SAM" id="Phobius"/>
    </source>
</evidence>
<name>A0A1W2GQ55_REIFA</name>
<reference evidence="2 3" key="1">
    <citation type="submission" date="2017-04" db="EMBL/GenBank/DDBJ databases">
        <authorList>
            <person name="Afonso C.L."/>
            <person name="Miller P.J."/>
            <person name="Scott M.A."/>
            <person name="Spackman E."/>
            <person name="Goraichik I."/>
            <person name="Dimitrov K.M."/>
            <person name="Suarez D.L."/>
            <person name="Swayne D.E."/>
        </authorList>
    </citation>
    <scope>NUCLEOTIDE SEQUENCE [LARGE SCALE GENOMIC DNA]</scope>
    <source>
        <strain evidence="2 3">DSM 26133</strain>
    </source>
</reference>
<dbReference type="Proteomes" id="UP000192472">
    <property type="component" value="Unassembled WGS sequence"/>
</dbReference>
<accession>A0A1W2GQ55</accession>
<keyword evidence="1" id="KW-0472">Membrane</keyword>
<feature type="transmembrane region" description="Helical" evidence="1">
    <location>
        <begin position="79"/>
        <end position="98"/>
    </location>
</feature>
<organism evidence="2 3">
    <name type="scientific">Reichenbachiella faecimaris</name>
    <dbReference type="NCBI Taxonomy" id="692418"/>
    <lineage>
        <taxon>Bacteria</taxon>
        <taxon>Pseudomonadati</taxon>
        <taxon>Bacteroidota</taxon>
        <taxon>Cytophagia</taxon>
        <taxon>Cytophagales</taxon>
        <taxon>Reichenbachiellaceae</taxon>
        <taxon>Reichenbachiella</taxon>
    </lineage>
</organism>
<proteinExistence type="predicted"/>
<evidence type="ECO:0000313" key="2">
    <source>
        <dbReference type="EMBL" id="SMD38562.1"/>
    </source>
</evidence>
<keyword evidence="1" id="KW-1133">Transmembrane helix</keyword>